<accession>A0A1A6A171</accession>
<sequence length="159" mass="17460">MLSSSTIISLIFLRMSIAIPVLDSPSANFRVRIPLYTAYIDPVQTKFGAISVDINLTIDNAAQEGKRDFNWITYVHPMEPEAKVRTPIWNMSCTAIAKKAFDGLAEFTFTDEYPWVTAGVNASGVQDGSAGIQCPTGRCLSEICEGLEVPVIDTFLNSY</sequence>
<keyword evidence="1" id="KW-0732">Signal</keyword>
<name>A0A1A6A171_9TREE</name>
<dbReference type="AlphaFoldDB" id="A0A1A6A171"/>
<reference evidence="3" key="2">
    <citation type="submission" date="2013-07" db="EMBL/GenBank/DDBJ databases">
        <authorList>
            <consortium name="The Broad Institute Genome Sequencing Platform"/>
            <person name="Cuomo C."/>
            <person name="Litvintseva A."/>
            <person name="Chen Y."/>
            <person name="Heitman J."/>
            <person name="Sun S."/>
            <person name="Springer D."/>
            <person name="Dromer F."/>
            <person name="Young S.K."/>
            <person name="Zeng Q."/>
            <person name="Gargeya S."/>
            <person name="Fitzgerald M."/>
            <person name="Abouelleil A."/>
            <person name="Alvarado L."/>
            <person name="Berlin A.M."/>
            <person name="Chapman S.B."/>
            <person name="Dewar J."/>
            <person name="Goldberg J."/>
            <person name="Griggs A."/>
            <person name="Gujja S."/>
            <person name="Hansen M."/>
            <person name="Howarth C."/>
            <person name="Imamovic A."/>
            <person name="Larimer J."/>
            <person name="McCowan C."/>
            <person name="Murphy C."/>
            <person name="Pearson M."/>
            <person name="Priest M."/>
            <person name="Roberts A."/>
            <person name="Saif S."/>
            <person name="Shea T."/>
            <person name="Sykes S."/>
            <person name="Wortman J."/>
            <person name="Nusbaum C."/>
            <person name="Birren B."/>
        </authorList>
    </citation>
    <scope>NUCLEOTIDE SEQUENCE</scope>
    <source>
        <strain evidence="3">CBS 10117</strain>
    </source>
</reference>
<reference evidence="3" key="3">
    <citation type="submission" date="2024-02" db="EMBL/GenBank/DDBJ databases">
        <title>Comparative genomics of Cryptococcus and Kwoniella reveals pathogenesis evolution and contrasting modes of karyotype evolution via chromosome fusion or intercentromeric recombination.</title>
        <authorList>
            <person name="Coelho M.A."/>
            <person name="David-Palma M."/>
            <person name="Shea T."/>
            <person name="Bowers K."/>
            <person name="McGinley-Smith S."/>
            <person name="Mohammad A.W."/>
            <person name="Gnirke A."/>
            <person name="Yurkov A.M."/>
            <person name="Nowrousian M."/>
            <person name="Sun S."/>
            <person name="Cuomo C.A."/>
            <person name="Heitman J."/>
        </authorList>
    </citation>
    <scope>NUCLEOTIDE SEQUENCE</scope>
    <source>
        <strain evidence="3">CBS 10117</strain>
    </source>
</reference>
<dbReference type="KEGG" id="kdj:28969793"/>
<dbReference type="EMBL" id="CP144536">
    <property type="protein sequence ID" value="WWC63471.1"/>
    <property type="molecule type" value="Genomic_DNA"/>
</dbReference>
<keyword evidence="4" id="KW-1185">Reference proteome</keyword>
<dbReference type="EMBL" id="KI894033">
    <property type="protein sequence ID" value="OBR83811.1"/>
    <property type="molecule type" value="Genomic_DNA"/>
</dbReference>
<dbReference type="OrthoDB" id="2562280at2759"/>
<protein>
    <submittedName>
        <fullName evidence="2">Uncharacterized protein</fullName>
    </submittedName>
</protein>
<evidence type="ECO:0000313" key="4">
    <source>
        <dbReference type="Proteomes" id="UP000078595"/>
    </source>
</evidence>
<proteinExistence type="predicted"/>
<dbReference type="VEuPathDB" id="FungiDB:I303_06094"/>
<feature type="signal peptide" evidence="1">
    <location>
        <begin position="1"/>
        <end position="18"/>
    </location>
</feature>
<evidence type="ECO:0000313" key="2">
    <source>
        <dbReference type="EMBL" id="OBR83811.1"/>
    </source>
</evidence>
<reference evidence="2" key="1">
    <citation type="submission" date="2013-07" db="EMBL/GenBank/DDBJ databases">
        <title>The Genome Sequence of Cryptococcus dejecticola CBS10117.</title>
        <authorList>
            <consortium name="The Broad Institute Genome Sequencing Platform"/>
            <person name="Cuomo C."/>
            <person name="Litvintseva A."/>
            <person name="Chen Y."/>
            <person name="Heitman J."/>
            <person name="Sun S."/>
            <person name="Springer D."/>
            <person name="Dromer F."/>
            <person name="Young S.K."/>
            <person name="Zeng Q."/>
            <person name="Gargeya S."/>
            <person name="Fitzgerald M."/>
            <person name="Abouelleil A."/>
            <person name="Alvarado L."/>
            <person name="Berlin A.M."/>
            <person name="Chapman S.B."/>
            <person name="Dewar J."/>
            <person name="Goldberg J."/>
            <person name="Griggs A."/>
            <person name="Gujja S."/>
            <person name="Hansen M."/>
            <person name="Howarth C."/>
            <person name="Imamovic A."/>
            <person name="Larimer J."/>
            <person name="McCowan C."/>
            <person name="Murphy C."/>
            <person name="Pearson M."/>
            <person name="Priest M."/>
            <person name="Roberts A."/>
            <person name="Saif S."/>
            <person name="Shea T."/>
            <person name="Sykes S."/>
            <person name="Wortman J."/>
            <person name="Nusbaum C."/>
            <person name="Birren B."/>
        </authorList>
    </citation>
    <scope>NUCLEOTIDE SEQUENCE [LARGE SCALE GENOMIC DNA]</scope>
    <source>
        <strain evidence="2">CBS 10117</strain>
    </source>
</reference>
<evidence type="ECO:0000256" key="1">
    <source>
        <dbReference type="SAM" id="SignalP"/>
    </source>
</evidence>
<feature type="chain" id="PRO_5008341995" evidence="1">
    <location>
        <begin position="19"/>
        <end position="159"/>
    </location>
</feature>
<dbReference type="Proteomes" id="UP000078595">
    <property type="component" value="Chromosome 7"/>
</dbReference>
<dbReference type="RefSeq" id="XP_018261653.1">
    <property type="nucleotide sequence ID" value="XM_018409380.1"/>
</dbReference>
<gene>
    <name evidence="2" type="ORF">I303_06094</name>
    <name evidence="3" type="ORF">I303_106074</name>
</gene>
<evidence type="ECO:0000313" key="3">
    <source>
        <dbReference type="EMBL" id="WWC63471.1"/>
    </source>
</evidence>
<organism evidence="2">
    <name type="scientific">Kwoniella dejecticola CBS 10117</name>
    <dbReference type="NCBI Taxonomy" id="1296121"/>
    <lineage>
        <taxon>Eukaryota</taxon>
        <taxon>Fungi</taxon>
        <taxon>Dikarya</taxon>
        <taxon>Basidiomycota</taxon>
        <taxon>Agaricomycotina</taxon>
        <taxon>Tremellomycetes</taxon>
        <taxon>Tremellales</taxon>
        <taxon>Cryptococcaceae</taxon>
        <taxon>Kwoniella</taxon>
    </lineage>
</organism>
<dbReference type="GeneID" id="28969793"/>